<dbReference type="InterPro" id="IPR023366">
    <property type="entry name" value="ATP_synth_asu-like_sf"/>
</dbReference>
<comment type="caution">
    <text evidence="4">The sequence shown here is derived from an EMBL/GenBank/DDBJ whole genome shotgun (WGS) entry which is preliminary data.</text>
</comment>
<feature type="repeat" description="Lumazine-binding" evidence="2">
    <location>
        <begin position="1"/>
        <end position="97"/>
    </location>
</feature>
<evidence type="ECO:0000313" key="5">
    <source>
        <dbReference type="Proteomes" id="UP000232163"/>
    </source>
</evidence>
<dbReference type="GO" id="GO:0004746">
    <property type="term" value="F:riboflavin synthase activity"/>
    <property type="evidence" value="ECO:0007669"/>
    <property type="project" value="TreeGrafter"/>
</dbReference>
<dbReference type="RefSeq" id="WP_100003089.1">
    <property type="nucleotide sequence ID" value="NZ_MZMT01000028.1"/>
</dbReference>
<proteinExistence type="predicted"/>
<evidence type="ECO:0000256" key="1">
    <source>
        <dbReference type="ARBA" id="ARBA00022737"/>
    </source>
</evidence>
<dbReference type="Pfam" id="PF00677">
    <property type="entry name" value="Lum_binding"/>
    <property type="match status" value="1"/>
</dbReference>
<dbReference type="Proteomes" id="UP000232163">
    <property type="component" value="Unassembled WGS sequence"/>
</dbReference>
<evidence type="ECO:0000313" key="4">
    <source>
        <dbReference type="EMBL" id="PIO44623.1"/>
    </source>
</evidence>
<organism evidence="4 5">
    <name type="scientific">Phyllobacterium zundukense</name>
    <dbReference type="NCBI Taxonomy" id="1867719"/>
    <lineage>
        <taxon>Bacteria</taxon>
        <taxon>Pseudomonadati</taxon>
        <taxon>Pseudomonadota</taxon>
        <taxon>Alphaproteobacteria</taxon>
        <taxon>Hyphomicrobiales</taxon>
        <taxon>Phyllobacteriaceae</taxon>
        <taxon>Phyllobacterium</taxon>
    </lineage>
</organism>
<keyword evidence="1" id="KW-0677">Repeat</keyword>
<protein>
    <recommendedName>
        <fullName evidence="3">Lumazine-binding domain-containing protein</fullName>
    </recommendedName>
</protein>
<dbReference type="EMBL" id="MZMT01000028">
    <property type="protein sequence ID" value="PIO44623.1"/>
    <property type="molecule type" value="Genomic_DNA"/>
</dbReference>
<feature type="domain" description="Lumazine-binding" evidence="3">
    <location>
        <begin position="1"/>
        <end position="97"/>
    </location>
</feature>
<gene>
    <name evidence="4" type="ORF">B5P45_12240</name>
</gene>
<name>A0A2N9VYQ5_9HYPH</name>
<dbReference type="OrthoDB" id="9788537at2"/>
<dbReference type="InterPro" id="IPR001783">
    <property type="entry name" value="Lumazine-bd"/>
</dbReference>
<dbReference type="SUPFAM" id="SSF63380">
    <property type="entry name" value="Riboflavin synthase domain-like"/>
    <property type="match status" value="1"/>
</dbReference>
<dbReference type="InterPro" id="IPR026017">
    <property type="entry name" value="Lumazine-bd_dom"/>
</dbReference>
<dbReference type="PANTHER" id="PTHR21098:SF0">
    <property type="entry name" value="RIBOFLAVIN SYNTHASE"/>
    <property type="match status" value="1"/>
</dbReference>
<accession>A0A2N9VYQ5</accession>
<dbReference type="Gene3D" id="2.40.30.20">
    <property type="match status" value="1"/>
</dbReference>
<evidence type="ECO:0000256" key="2">
    <source>
        <dbReference type="PROSITE-ProRule" id="PRU00524"/>
    </source>
</evidence>
<dbReference type="PANTHER" id="PTHR21098">
    <property type="entry name" value="RIBOFLAVIN SYNTHASE ALPHA CHAIN"/>
    <property type="match status" value="1"/>
</dbReference>
<dbReference type="InterPro" id="IPR017938">
    <property type="entry name" value="Riboflavin_synthase-like_b-brl"/>
</dbReference>
<reference evidence="4 5" key="1">
    <citation type="journal article" date="2017" name="Int J Environ Stud">
        <title>Does the Miocene-Pliocene relict legume Oxytropis triphylla form nitrogen-fixing nodules with a combination of bacterial strains?</title>
        <authorList>
            <person name="Safronova V."/>
            <person name="Belimov A."/>
            <person name="Sazanova A."/>
            <person name="Kuznetsova I."/>
            <person name="Popova J."/>
            <person name="Andronov E."/>
            <person name="Verkhozina A."/>
            <person name="Tikhonovich I."/>
        </authorList>
    </citation>
    <scope>NUCLEOTIDE SEQUENCE [LARGE SCALE GENOMIC DNA]</scope>
    <source>
        <strain evidence="4 5">Tri-38</strain>
    </source>
</reference>
<dbReference type="GO" id="GO:0005829">
    <property type="term" value="C:cytosol"/>
    <property type="evidence" value="ECO:0007669"/>
    <property type="project" value="TreeGrafter"/>
</dbReference>
<sequence length="117" mass="12474">MYTGIVKAVRPLAAVKAHLGHTEFTIDFTDELITDLKTGASVSVEGTCMSVTGVSGTRVTFEAMAATLDRTNLRRFKTGDSVNIERSAKMTDEIGGHIMAGHIATIAEVVEFESVLG</sequence>
<dbReference type="AlphaFoldDB" id="A0A2N9VYQ5"/>
<evidence type="ECO:0000259" key="3">
    <source>
        <dbReference type="PROSITE" id="PS51177"/>
    </source>
</evidence>
<dbReference type="PROSITE" id="PS51177">
    <property type="entry name" value="LUMAZINE_BIND"/>
    <property type="match status" value="1"/>
</dbReference>
<dbReference type="GO" id="GO:0009231">
    <property type="term" value="P:riboflavin biosynthetic process"/>
    <property type="evidence" value="ECO:0007669"/>
    <property type="project" value="TreeGrafter"/>
</dbReference>
<keyword evidence="5" id="KW-1185">Reference proteome</keyword>